<dbReference type="EMBL" id="JARUPT010000007">
    <property type="protein sequence ID" value="KAK0382132.1"/>
    <property type="molecule type" value="Genomic_DNA"/>
</dbReference>
<reference evidence="1" key="1">
    <citation type="submission" date="2023-04" db="EMBL/GenBank/DDBJ databases">
        <title>Colletotrichum limetticola genome sequence.</title>
        <authorList>
            <person name="Baroncelli R."/>
        </authorList>
    </citation>
    <scope>NUCLEOTIDE SEQUENCE</scope>
    <source>
        <strain evidence="1">KLA-Anderson</strain>
    </source>
</reference>
<sequence length="92" mass="10410">MKHIPRIRCEKEDDRNPRQVYEGATTVGFTGELCLNLLGKSADESIFARYTKAATLSLVYFRYPSVFRPLPTNTPVRMQYPSDALPSILGTQ</sequence>
<dbReference type="Proteomes" id="UP001169217">
    <property type="component" value="Unassembled WGS sequence"/>
</dbReference>
<organism evidence="1 2">
    <name type="scientific">Colletotrichum limetticola</name>
    <dbReference type="NCBI Taxonomy" id="1209924"/>
    <lineage>
        <taxon>Eukaryota</taxon>
        <taxon>Fungi</taxon>
        <taxon>Dikarya</taxon>
        <taxon>Ascomycota</taxon>
        <taxon>Pezizomycotina</taxon>
        <taxon>Sordariomycetes</taxon>
        <taxon>Hypocreomycetidae</taxon>
        <taxon>Glomerellales</taxon>
        <taxon>Glomerellaceae</taxon>
        <taxon>Colletotrichum</taxon>
        <taxon>Colletotrichum acutatum species complex</taxon>
    </lineage>
</organism>
<accession>A0ABQ9QE59</accession>
<protein>
    <submittedName>
        <fullName evidence="1">Uncharacterized protein</fullName>
    </submittedName>
</protein>
<comment type="caution">
    <text evidence="1">The sequence shown here is derived from an EMBL/GenBank/DDBJ whole genome shotgun (WGS) entry which is preliminary data.</text>
</comment>
<keyword evidence="2" id="KW-1185">Reference proteome</keyword>
<evidence type="ECO:0000313" key="1">
    <source>
        <dbReference type="EMBL" id="KAK0382132.1"/>
    </source>
</evidence>
<evidence type="ECO:0000313" key="2">
    <source>
        <dbReference type="Proteomes" id="UP001169217"/>
    </source>
</evidence>
<gene>
    <name evidence="1" type="ORF">CLIM01_00547</name>
</gene>
<name>A0ABQ9QE59_9PEZI</name>
<proteinExistence type="predicted"/>